<dbReference type="AlphaFoldDB" id="A0AAU9JMH3"/>
<dbReference type="Gene3D" id="3.90.190.10">
    <property type="entry name" value="Protein tyrosine phosphatase superfamily"/>
    <property type="match status" value="1"/>
</dbReference>
<feature type="domain" description="Tyrosine specific protein phosphatases" evidence="4">
    <location>
        <begin position="145"/>
        <end position="213"/>
    </location>
</feature>
<dbReference type="PROSITE" id="PS50056">
    <property type="entry name" value="TYR_PHOSPHATASE_2"/>
    <property type="match status" value="1"/>
</dbReference>
<evidence type="ECO:0008006" key="7">
    <source>
        <dbReference type="Google" id="ProtNLM"/>
    </source>
</evidence>
<dbReference type="PROSITE" id="PS50054">
    <property type="entry name" value="TYR_PHOSPHATASE_DUAL"/>
    <property type="match status" value="1"/>
</dbReference>
<dbReference type="InterPro" id="IPR003595">
    <property type="entry name" value="Tyr_Pase_cat"/>
</dbReference>
<dbReference type="InterPro" id="IPR000242">
    <property type="entry name" value="PTP_cat"/>
</dbReference>
<protein>
    <recommendedName>
        <fullName evidence="7">Tyrosine specific protein phosphatases domain-containing protein</fullName>
    </recommendedName>
</protein>
<dbReference type="Pfam" id="PF22785">
    <property type="entry name" value="Tc-R-P"/>
    <property type="match status" value="1"/>
</dbReference>
<keyword evidence="1" id="KW-0378">Hydrolase</keyword>
<dbReference type="PROSITE" id="PS50055">
    <property type="entry name" value="TYR_PHOSPHATASE_PTP"/>
    <property type="match status" value="1"/>
</dbReference>
<dbReference type="InterPro" id="IPR016130">
    <property type="entry name" value="Tyr_Pase_AS"/>
</dbReference>
<keyword evidence="6" id="KW-1185">Reference proteome</keyword>
<dbReference type="EMBL" id="CAJZBQ010000038">
    <property type="protein sequence ID" value="CAG9325410.1"/>
    <property type="molecule type" value="Genomic_DNA"/>
</dbReference>
<dbReference type="PANTHER" id="PTHR23339">
    <property type="entry name" value="TYROSINE SPECIFIC PROTEIN PHOSPHATASE AND DUAL SPECIFICITY PROTEIN PHOSPHATASE"/>
    <property type="match status" value="1"/>
</dbReference>
<dbReference type="GO" id="GO:0004725">
    <property type="term" value="F:protein tyrosine phosphatase activity"/>
    <property type="evidence" value="ECO:0007669"/>
    <property type="project" value="InterPro"/>
</dbReference>
<feature type="domain" description="Tyrosine-protein phosphatase" evidence="3">
    <location>
        <begin position="130"/>
        <end position="231"/>
    </location>
</feature>
<dbReference type="InterPro" id="IPR000387">
    <property type="entry name" value="Tyr_Pase_dom"/>
</dbReference>
<dbReference type="FunFam" id="3.90.190.10:FF:000157">
    <property type="entry name" value="Protein-tyrosine phosphatase"/>
    <property type="match status" value="1"/>
</dbReference>
<evidence type="ECO:0000313" key="5">
    <source>
        <dbReference type="EMBL" id="CAG9325410.1"/>
    </source>
</evidence>
<evidence type="ECO:0000259" key="2">
    <source>
        <dbReference type="PROSITE" id="PS50054"/>
    </source>
</evidence>
<reference evidence="5" key="1">
    <citation type="submission" date="2021-09" db="EMBL/GenBank/DDBJ databases">
        <authorList>
            <consortium name="AG Swart"/>
            <person name="Singh M."/>
            <person name="Singh A."/>
            <person name="Seah K."/>
            <person name="Emmerich C."/>
        </authorList>
    </citation>
    <scope>NUCLEOTIDE SEQUENCE</scope>
    <source>
        <strain evidence="5">ATCC30299</strain>
    </source>
</reference>
<dbReference type="SMART" id="SM00195">
    <property type="entry name" value="DSPc"/>
    <property type="match status" value="1"/>
</dbReference>
<organism evidence="5 6">
    <name type="scientific">Blepharisma stoltei</name>
    <dbReference type="NCBI Taxonomy" id="1481888"/>
    <lineage>
        <taxon>Eukaryota</taxon>
        <taxon>Sar</taxon>
        <taxon>Alveolata</taxon>
        <taxon>Ciliophora</taxon>
        <taxon>Postciliodesmatophora</taxon>
        <taxon>Heterotrichea</taxon>
        <taxon>Heterotrichida</taxon>
        <taxon>Blepharismidae</taxon>
        <taxon>Blepharisma</taxon>
    </lineage>
</organism>
<evidence type="ECO:0000313" key="6">
    <source>
        <dbReference type="Proteomes" id="UP001162131"/>
    </source>
</evidence>
<evidence type="ECO:0000256" key="1">
    <source>
        <dbReference type="ARBA" id="ARBA00022801"/>
    </source>
</evidence>
<dbReference type="InterPro" id="IPR020422">
    <property type="entry name" value="TYR_PHOSPHATASE_DUAL_dom"/>
</dbReference>
<dbReference type="InterPro" id="IPR029021">
    <property type="entry name" value="Prot-tyrosine_phosphatase-like"/>
</dbReference>
<name>A0AAU9JMH3_9CILI</name>
<evidence type="ECO:0000259" key="3">
    <source>
        <dbReference type="PROSITE" id="PS50055"/>
    </source>
</evidence>
<dbReference type="SMART" id="SM00404">
    <property type="entry name" value="PTPc_motif"/>
    <property type="match status" value="1"/>
</dbReference>
<gene>
    <name evidence="5" type="ORF">BSTOLATCC_MIC38665</name>
</gene>
<dbReference type="InterPro" id="IPR050561">
    <property type="entry name" value="PTP"/>
</dbReference>
<feature type="domain" description="Tyrosine-protein phosphatase" evidence="2">
    <location>
        <begin position="61"/>
        <end position="227"/>
    </location>
</feature>
<evidence type="ECO:0000259" key="4">
    <source>
        <dbReference type="PROSITE" id="PS50056"/>
    </source>
</evidence>
<sequence>MLCCMNRNKGSSKQVTPALENRTTTRNFDMRNKFFCLVCGGSSCRNENWLIHPNPALKGLNSSWVTENIIASQRLTTRIIKDFNLLEEFQKYNITNVINLQLPGEHPFCGDGLKPGEDFSYSQADLPGIKVHNLGWLDMDIPTTSQMITIVQLISVIISKKEKLIIHCHAGYGRTGTAIAAHLIYSTNMNDIDTIEFVRSKRKKSIQRRSQCNFLKKFYEYITRIRVLYPINPISIHDFFANQLALTYGKEGVKLKGVPKILIQLYSHIFELVETQKFTSEQICLAFCDPDNAIFQSKEYKELIDEKTDCSVDSKVFARKEELNSGIWRLQKELDPRVLAQLALLWIEESVAEPIFDSNYIEEMIMGIDYKIEETADEIDYFDKYQLKIIHSLKKLKKIYQISKEHLTLIGIRHVIALQKSKQKYSHFFEGKKMLNITEDILDPAEVYLLRKIISN</sequence>
<comment type="caution">
    <text evidence="5">The sequence shown here is derived from an EMBL/GenBank/DDBJ whole genome shotgun (WGS) entry which is preliminary data.</text>
</comment>
<accession>A0AAU9JMH3</accession>
<dbReference type="PROSITE" id="PS00383">
    <property type="entry name" value="TYR_PHOSPHATASE_1"/>
    <property type="match status" value="1"/>
</dbReference>
<proteinExistence type="predicted"/>
<dbReference type="Proteomes" id="UP001162131">
    <property type="component" value="Unassembled WGS sequence"/>
</dbReference>
<dbReference type="SUPFAM" id="SSF52799">
    <property type="entry name" value="(Phosphotyrosine protein) phosphatases II"/>
    <property type="match status" value="1"/>
</dbReference>